<gene>
    <name evidence="1" type="ORF">ABT58_00525</name>
</gene>
<name>A0A0J1GTI4_9GAMM</name>
<dbReference type="AlphaFoldDB" id="A0A0J1GTI4"/>
<dbReference type="EMBL" id="LDOV01000001">
    <property type="protein sequence ID" value="KLV03050.1"/>
    <property type="molecule type" value="Genomic_DNA"/>
</dbReference>
<comment type="caution">
    <text evidence="1">The sequence shown here is derived from an EMBL/GenBank/DDBJ whole genome shotgun (WGS) entry which is preliminary data.</text>
</comment>
<evidence type="ECO:0000313" key="1">
    <source>
        <dbReference type="EMBL" id="KLV03050.1"/>
    </source>
</evidence>
<evidence type="ECO:0000313" key="2">
    <source>
        <dbReference type="Proteomes" id="UP000036426"/>
    </source>
</evidence>
<sequence length="148" mass="16450">MHRATLNINGEEGDIRALIQSLAFVNDMTWKNSPYSLDQQTFSRFDFSMALAESHDPEALLKSVGEYLIVWSKKGANVMELGLSAEITLSFELRASEQYAIGVAFSNLQLQKFIDCGVYLRVETQWAKEESPLFAASQSTTNAAMLSG</sequence>
<reference evidence="1 2" key="1">
    <citation type="submission" date="2015-05" db="EMBL/GenBank/DDBJ databases">
        <title>Photobacterium galathea sp. nov.</title>
        <authorList>
            <person name="Machado H."/>
            <person name="Gram L."/>
        </authorList>
    </citation>
    <scope>NUCLEOTIDE SEQUENCE [LARGE SCALE GENOMIC DNA]</scope>
    <source>
        <strain evidence="1 2">DSM 25995</strain>
    </source>
</reference>
<organism evidence="1 2">
    <name type="scientific">Photobacterium aphoticum</name>
    <dbReference type="NCBI Taxonomy" id="754436"/>
    <lineage>
        <taxon>Bacteria</taxon>
        <taxon>Pseudomonadati</taxon>
        <taxon>Pseudomonadota</taxon>
        <taxon>Gammaproteobacteria</taxon>
        <taxon>Vibrionales</taxon>
        <taxon>Vibrionaceae</taxon>
        <taxon>Photobacterium</taxon>
    </lineage>
</organism>
<dbReference type="RefSeq" id="WP_047872395.1">
    <property type="nucleotide sequence ID" value="NZ_BMYC01000020.1"/>
</dbReference>
<protein>
    <submittedName>
        <fullName evidence="1">Uncharacterized protein</fullName>
    </submittedName>
</protein>
<proteinExistence type="predicted"/>
<keyword evidence="2" id="KW-1185">Reference proteome</keyword>
<accession>A0A0J1GTI4</accession>
<dbReference type="Proteomes" id="UP000036426">
    <property type="component" value="Unassembled WGS sequence"/>
</dbReference>